<evidence type="ECO:0000313" key="4">
    <source>
        <dbReference type="Proteomes" id="UP001324115"/>
    </source>
</evidence>
<dbReference type="PANTHER" id="PTHR14939:SF5">
    <property type="entry name" value="F-BOX ONLY PROTEIN 22"/>
    <property type="match status" value="1"/>
</dbReference>
<dbReference type="SMART" id="SM01204">
    <property type="entry name" value="FIST_C"/>
    <property type="match status" value="1"/>
</dbReference>
<sequence length="524" mass="57621">MAEAETSSFSSSSSSSSTLRMSKTKTHRTTPWFEEINGDVLQNILERLPAVWFASATCVSKQWNRVCNRILSRPKLASALSLNPSLDIAVKEVFDKVLSEPIRPHFAIANLGSGFSLIDAFRLITKRLGSSTPLIVSTASGLIGREALTNEFREVKPSSEADDYVEDIDTGIVFTLGYVPGLKVDAIPLLRTAKEPQEVMTDKFVKDIKDYTASVSGCTSPVGIIMFGDPRVDMKPIIDVLDYAMPKETVIVGDERGNFRYRSGNETRNVSGSTKSDAIALTFARDKDKSSGIGDIQFHVALSNGVSAVGPIYKAASVRVNKPDCTTWLTAKREGDMDILDGQRILDDIYDEMENHTDESPDLYIGVTKRRKYCIESEKMRLITSLALHGVIEGDEEYLYVNGVNIKTGDYFQFYHSDSNFALSSSSDAYVNLKSLKKEVFGGLIFACCGRGESFFGRCNVDSFPLLENFPRVPLAGIFCCGEIGRGPSSLIGESNKEKSAHCCMHVFSTVYLAMSYTSACPEC</sequence>
<feature type="region of interest" description="Disordered" evidence="1">
    <location>
        <begin position="1"/>
        <end position="23"/>
    </location>
</feature>
<evidence type="ECO:0000313" key="3">
    <source>
        <dbReference type="EMBL" id="KAK4569086.1"/>
    </source>
</evidence>
<dbReference type="PANTHER" id="PTHR14939">
    <property type="entry name" value="F-BOX ONLY PROTEIN 22"/>
    <property type="match status" value="1"/>
</dbReference>
<dbReference type="InterPro" id="IPR019494">
    <property type="entry name" value="FIST_C"/>
</dbReference>
<dbReference type="EMBL" id="JAXUIC010000010">
    <property type="protein sequence ID" value="KAK4569086.1"/>
    <property type="molecule type" value="Genomic_DNA"/>
</dbReference>
<dbReference type="InterPro" id="IPR036047">
    <property type="entry name" value="F-box-like_dom_sf"/>
</dbReference>
<organism evidence="3 4">
    <name type="scientific">Quercus rubra</name>
    <name type="common">Northern red oak</name>
    <name type="synonym">Quercus borealis</name>
    <dbReference type="NCBI Taxonomy" id="3512"/>
    <lineage>
        <taxon>Eukaryota</taxon>
        <taxon>Viridiplantae</taxon>
        <taxon>Streptophyta</taxon>
        <taxon>Embryophyta</taxon>
        <taxon>Tracheophyta</taxon>
        <taxon>Spermatophyta</taxon>
        <taxon>Magnoliopsida</taxon>
        <taxon>eudicotyledons</taxon>
        <taxon>Gunneridae</taxon>
        <taxon>Pentapetalae</taxon>
        <taxon>rosids</taxon>
        <taxon>fabids</taxon>
        <taxon>Fagales</taxon>
        <taxon>Fagaceae</taxon>
        <taxon>Quercus</taxon>
    </lineage>
</organism>
<evidence type="ECO:0000256" key="1">
    <source>
        <dbReference type="SAM" id="MobiDB-lite"/>
    </source>
</evidence>
<reference evidence="3 4" key="1">
    <citation type="journal article" date="2023" name="G3 (Bethesda)">
        <title>A haplotype-resolved chromosome-scale genome for Quercus rubra L. provides insights into the genetics of adaptive traits for red oak species.</title>
        <authorList>
            <person name="Kapoor B."/>
            <person name="Jenkins J."/>
            <person name="Schmutz J."/>
            <person name="Zhebentyayeva T."/>
            <person name="Kuelheim C."/>
            <person name="Coggeshall M."/>
            <person name="Heim C."/>
            <person name="Lasky J.R."/>
            <person name="Leites L."/>
            <person name="Islam-Faridi N."/>
            <person name="Romero-Severson J."/>
            <person name="DeLeo V.L."/>
            <person name="Lucas S.M."/>
            <person name="Lazic D."/>
            <person name="Gailing O."/>
            <person name="Carlson J."/>
            <person name="Staton M."/>
        </authorList>
    </citation>
    <scope>NUCLEOTIDE SEQUENCE [LARGE SCALE GENOMIC DNA]</scope>
    <source>
        <strain evidence="3">Pseudo-F2</strain>
    </source>
</reference>
<feature type="domain" description="FIST C-domain" evidence="2">
    <location>
        <begin position="345"/>
        <end position="487"/>
    </location>
</feature>
<proteinExistence type="predicted"/>
<dbReference type="AlphaFoldDB" id="A0AAN7EG38"/>
<gene>
    <name evidence="3" type="ORF">RGQ29_004471</name>
</gene>
<evidence type="ECO:0000259" key="2">
    <source>
        <dbReference type="SMART" id="SM01204"/>
    </source>
</evidence>
<dbReference type="GO" id="GO:0032436">
    <property type="term" value="P:positive regulation of proteasomal ubiquitin-dependent protein catabolic process"/>
    <property type="evidence" value="ECO:0007669"/>
    <property type="project" value="TreeGrafter"/>
</dbReference>
<feature type="compositionally biased region" description="Low complexity" evidence="1">
    <location>
        <begin position="7"/>
        <end position="17"/>
    </location>
</feature>
<name>A0AAN7EG38_QUERU</name>
<protein>
    <recommendedName>
        <fullName evidence="2">FIST C-domain domain-containing protein</fullName>
    </recommendedName>
</protein>
<dbReference type="Pfam" id="PF10442">
    <property type="entry name" value="FIST_C"/>
    <property type="match status" value="1"/>
</dbReference>
<dbReference type="SUPFAM" id="SSF81383">
    <property type="entry name" value="F-box domain"/>
    <property type="match status" value="1"/>
</dbReference>
<accession>A0AAN7EG38</accession>
<dbReference type="GO" id="GO:0000209">
    <property type="term" value="P:protein polyubiquitination"/>
    <property type="evidence" value="ECO:0007669"/>
    <property type="project" value="TreeGrafter"/>
</dbReference>
<dbReference type="Proteomes" id="UP001324115">
    <property type="component" value="Unassembled WGS sequence"/>
</dbReference>
<keyword evidence="4" id="KW-1185">Reference proteome</keyword>
<comment type="caution">
    <text evidence="3">The sequence shown here is derived from an EMBL/GenBank/DDBJ whole genome shotgun (WGS) entry which is preliminary data.</text>
</comment>